<reference evidence="3" key="1">
    <citation type="journal article" date="2021" name="mSystems">
        <title>Bacteria and Archaea Synergistically Convert Glycine Betaine to Biogenic Methane in the Formosa Cold Seep of the South China Sea.</title>
        <authorList>
            <person name="Li L."/>
            <person name="Zhang W."/>
            <person name="Zhang S."/>
            <person name="Song L."/>
            <person name="Sun Q."/>
            <person name="Zhang H."/>
            <person name="Xiang H."/>
            <person name="Dong X."/>
        </authorList>
    </citation>
    <scope>NUCLEOTIDE SEQUENCE</scope>
    <source>
        <strain evidence="3">ZWT</strain>
    </source>
</reference>
<evidence type="ECO:0000313" key="3">
    <source>
        <dbReference type="EMBL" id="MCM1991931.1"/>
    </source>
</evidence>
<evidence type="ECO:0000259" key="2">
    <source>
        <dbReference type="Pfam" id="PF23750"/>
    </source>
</evidence>
<evidence type="ECO:0000256" key="1">
    <source>
        <dbReference type="SAM" id="Phobius"/>
    </source>
</evidence>
<sequence>MKKSGKVTNVKRSKVYILTPENEFAIVKMNSITPVKGEMYTGYEFYEMHKGLKLLIFFILIMGLALSIYFMKYTKTSTSFIINMNAEFKIHVNKDNKVVEIEGLNSKGRSILNTSSFFNKNYDDTLIRLYNICTAKDYFSNDYLSKKPYIIIYINGHSKNINLDFSSFEEYINYRNLDLIINQNGKSNK</sequence>
<reference evidence="3" key="2">
    <citation type="submission" date="2021-04" db="EMBL/GenBank/DDBJ databases">
        <authorList>
            <person name="Dong X."/>
        </authorList>
    </citation>
    <scope>NUCLEOTIDE SEQUENCE</scope>
    <source>
        <strain evidence="3">ZWT</strain>
    </source>
</reference>
<dbReference type="EMBL" id="JAGSOJ010000004">
    <property type="protein sequence ID" value="MCM1991931.1"/>
    <property type="molecule type" value="Genomic_DNA"/>
</dbReference>
<dbReference type="AlphaFoldDB" id="A0A9J6P5R2"/>
<keyword evidence="4" id="KW-1185">Reference proteome</keyword>
<name>A0A9J6P5R2_9CLOT</name>
<dbReference type="Pfam" id="PF23750">
    <property type="entry name" value="RsgI_M"/>
    <property type="match status" value="1"/>
</dbReference>
<dbReference type="Proteomes" id="UP001056429">
    <property type="component" value="Unassembled WGS sequence"/>
</dbReference>
<accession>A0A9J6P5R2</accession>
<feature type="transmembrane region" description="Helical" evidence="1">
    <location>
        <begin position="54"/>
        <end position="71"/>
    </location>
</feature>
<comment type="caution">
    <text evidence="3">The sequence shown here is derived from an EMBL/GenBank/DDBJ whole genome shotgun (WGS) entry which is preliminary data.</text>
</comment>
<dbReference type="RefSeq" id="WP_250861065.1">
    <property type="nucleotide sequence ID" value="NZ_JAGSOJ010000004.1"/>
</dbReference>
<evidence type="ECO:0000313" key="4">
    <source>
        <dbReference type="Proteomes" id="UP001056429"/>
    </source>
</evidence>
<keyword evidence="1" id="KW-0472">Membrane</keyword>
<proteinExistence type="predicted"/>
<feature type="domain" description="Anti-sigma factor RsgI-like middle" evidence="2">
    <location>
        <begin position="82"/>
        <end position="159"/>
    </location>
</feature>
<gene>
    <name evidence="3" type="ORF">KDK92_19495</name>
</gene>
<keyword evidence="1" id="KW-0812">Transmembrane</keyword>
<protein>
    <recommendedName>
        <fullName evidence="2">Anti-sigma factor RsgI-like middle domain-containing protein</fullName>
    </recommendedName>
</protein>
<dbReference type="InterPro" id="IPR055431">
    <property type="entry name" value="RsgI_M"/>
</dbReference>
<keyword evidence="1" id="KW-1133">Transmembrane helix</keyword>
<organism evidence="3 4">
    <name type="scientific">Oceanirhabdus seepicola</name>
    <dbReference type="NCBI Taxonomy" id="2828781"/>
    <lineage>
        <taxon>Bacteria</taxon>
        <taxon>Bacillati</taxon>
        <taxon>Bacillota</taxon>
        <taxon>Clostridia</taxon>
        <taxon>Eubacteriales</taxon>
        <taxon>Clostridiaceae</taxon>
        <taxon>Oceanirhabdus</taxon>
    </lineage>
</organism>